<dbReference type="FunFam" id="1.25.40.10:FF:000333">
    <property type="entry name" value="Pentatricopeptide repeat-containing protein"/>
    <property type="match status" value="1"/>
</dbReference>
<protein>
    <submittedName>
        <fullName evidence="6">Putative tetratricopeptide-like helical domain, DYW domain protein</fullName>
    </submittedName>
    <submittedName>
        <fullName evidence="5">Tetratricopeptide-like helical domain superfamily, DYW domain-containing protein</fullName>
    </submittedName>
</protein>
<proteinExistence type="inferred from homology"/>
<name>A0A251U8N1_HELAN</name>
<accession>A0A251U8N1</accession>
<feature type="repeat" description="PPR" evidence="3">
    <location>
        <begin position="244"/>
        <end position="274"/>
    </location>
</feature>
<dbReference type="OMA" id="IRTGLHQ"/>
<feature type="repeat" description="PPR" evidence="3">
    <location>
        <begin position="275"/>
        <end position="309"/>
    </location>
</feature>
<dbReference type="PANTHER" id="PTHR47926">
    <property type="entry name" value="PENTATRICOPEPTIDE REPEAT-CONTAINING PROTEIN"/>
    <property type="match status" value="1"/>
</dbReference>
<dbReference type="GO" id="GO:0008270">
    <property type="term" value="F:zinc ion binding"/>
    <property type="evidence" value="ECO:0007669"/>
    <property type="project" value="InterPro"/>
</dbReference>
<dbReference type="InterPro" id="IPR046960">
    <property type="entry name" value="PPR_At4g14850-like_plant"/>
</dbReference>
<dbReference type="Pfam" id="PF20431">
    <property type="entry name" value="E_motif"/>
    <property type="match status" value="1"/>
</dbReference>
<feature type="repeat" description="PPR" evidence="3">
    <location>
        <begin position="181"/>
        <end position="216"/>
    </location>
</feature>
<dbReference type="InterPro" id="IPR011990">
    <property type="entry name" value="TPR-like_helical_dom_sf"/>
</dbReference>
<dbReference type="EMBL" id="CM007897">
    <property type="protein sequence ID" value="OTG19698.1"/>
    <property type="molecule type" value="Genomic_DNA"/>
</dbReference>
<sequence length="683" mass="77139">MGFFKTMTEPQTQQKQLALSLLKTPQSIKCPKHLRSIHVILLRTALHRSSYAVGNFITSCANLGLMNYAHQMFDQMPEPNSFVWNTLIRGFQQNHEPRKVMDFYDRMWSERVGPDCFTYPFVIRACTELSEHVRGKCVHGLLFKVGLELDMFIGTSLIEFYGGFGDANAARRVFDELPVKDKVAWTVLLSSCVDKCSDLEAARKVFDEMPGKDLVVWNIMIFQYVKAGDVQNAYELFTLAPVKDLLMYNTVLGGYARHGEVDMMINFFHDMPAKDLVSWNTVIGGLVRDNRIKEAMNCFQQMLSENISPNEITLVSLLSACAQVGALDTGRWLHSYIDRNNRGLNVVVATGLVDMYSKCGDLESADYVFNKLQNPDVVAWNAMIMGFSMNGQSKKTLKLFTRMKSGSVMPNEVTILGVLCACVHAGFVNEGRELFNSMVKDLGLAPKVEHYGCMVDLLGRAGLLDEAYELIQSMPMEPHTGVWGALLGACKLHKNVELAETAIEHLNELEHEDGGYLTMMSNIYANAGRWDDVARTRQLMRTKGVDKLRGCSSIEVNGEIHEFGAEDKVHPRLKEIHEMIDEILSRLRLAGHVASRNEVFFDVEDEEKDKALLYHSEKMAVAFGLIATTKGTVIRVVKNLRICGDCHAVMKLVSETFEREIVIRDRSRFHHFKNGRCSCGDYW</sequence>
<dbReference type="Pfam" id="PF13041">
    <property type="entry name" value="PPR_2"/>
    <property type="match status" value="3"/>
</dbReference>
<dbReference type="EMBL" id="MNCJ02000323">
    <property type="protein sequence ID" value="KAF5797167.1"/>
    <property type="molecule type" value="Genomic_DNA"/>
</dbReference>
<evidence type="ECO:0000313" key="5">
    <source>
        <dbReference type="EMBL" id="KAF5797167.1"/>
    </source>
</evidence>
<keyword evidence="7" id="KW-1185">Reference proteome</keyword>
<dbReference type="PROSITE" id="PS51375">
    <property type="entry name" value="PPR"/>
    <property type="match status" value="5"/>
</dbReference>
<dbReference type="Gramene" id="mRNA:HanXRQr2_Chr08g0360501">
    <property type="protein sequence ID" value="CDS:HanXRQr2_Chr08g0360501.1"/>
    <property type="gene ID" value="HanXRQr2_Chr08g0360501"/>
</dbReference>
<dbReference type="AlphaFoldDB" id="A0A251U8N1"/>
<dbReference type="Gene3D" id="1.25.40.10">
    <property type="entry name" value="Tetratricopeptide repeat domain"/>
    <property type="match status" value="3"/>
</dbReference>
<dbReference type="GO" id="GO:0003723">
    <property type="term" value="F:RNA binding"/>
    <property type="evidence" value="ECO:0007669"/>
    <property type="project" value="InterPro"/>
</dbReference>
<evidence type="ECO:0000256" key="2">
    <source>
        <dbReference type="ARBA" id="ARBA00022737"/>
    </source>
</evidence>
<dbReference type="InterPro" id="IPR046848">
    <property type="entry name" value="E_motif"/>
</dbReference>
<organism evidence="6 7">
    <name type="scientific">Helianthus annuus</name>
    <name type="common">Common sunflower</name>
    <dbReference type="NCBI Taxonomy" id="4232"/>
    <lineage>
        <taxon>Eukaryota</taxon>
        <taxon>Viridiplantae</taxon>
        <taxon>Streptophyta</taxon>
        <taxon>Embryophyta</taxon>
        <taxon>Tracheophyta</taxon>
        <taxon>Spermatophyta</taxon>
        <taxon>Magnoliopsida</taxon>
        <taxon>eudicotyledons</taxon>
        <taxon>Gunneridae</taxon>
        <taxon>Pentapetalae</taxon>
        <taxon>asterids</taxon>
        <taxon>campanulids</taxon>
        <taxon>Asterales</taxon>
        <taxon>Asteraceae</taxon>
        <taxon>Asteroideae</taxon>
        <taxon>Heliantheae alliance</taxon>
        <taxon>Heliantheae</taxon>
        <taxon>Helianthus</taxon>
    </lineage>
</organism>
<dbReference type="InParanoid" id="A0A251U8N1"/>
<dbReference type="Proteomes" id="UP000215914">
    <property type="component" value="Chromosome 8"/>
</dbReference>
<feature type="repeat" description="PPR" evidence="3">
    <location>
        <begin position="80"/>
        <end position="114"/>
    </location>
</feature>
<evidence type="ECO:0000256" key="3">
    <source>
        <dbReference type="PROSITE-ProRule" id="PRU00708"/>
    </source>
</evidence>
<dbReference type="InterPro" id="IPR002885">
    <property type="entry name" value="PPR_rpt"/>
</dbReference>
<comment type="similarity">
    <text evidence="1">Belongs to the PPR family. PCMP-H subfamily.</text>
</comment>
<dbReference type="Pfam" id="PF14432">
    <property type="entry name" value="DYW_deaminase"/>
    <property type="match status" value="1"/>
</dbReference>
<evidence type="ECO:0000259" key="4">
    <source>
        <dbReference type="Pfam" id="PF14432"/>
    </source>
</evidence>
<gene>
    <name evidence="6" type="ORF">HannXRQ_Chr08g0236991</name>
    <name evidence="5" type="ORF">HanXRQr2_Chr08g0360501</name>
</gene>
<evidence type="ECO:0000256" key="1">
    <source>
        <dbReference type="ARBA" id="ARBA00006643"/>
    </source>
</evidence>
<dbReference type="FunFam" id="1.25.40.10:FF:000184">
    <property type="entry name" value="Pentatricopeptide repeat-containing protein, chloroplastic"/>
    <property type="match status" value="1"/>
</dbReference>
<dbReference type="NCBIfam" id="TIGR00756">
    <property type="entry name" value="PPR"/>
    <property type="match status" value="4"/>
</dbReference>
<evidence type="ECO:0000313" key="6">
    <source>
        <dbReference type="EMBL" id="OTG19698.1"/>
    </source>
</evidence>
<dbReference type="InterPro" id="IPR032867">
    <property type="entry name" value="DYW_dom"/>
</dbReference>
<reference evidence="6" key="2">
    <citation type="submission" date="2017-02" db="EMBL/GenBank/DDBJ databases">
        <title>Sunflower complete genome.</title>
        <authorList>
            <person name="Langlade N."/>
            <person name="Munos S."/>
        </authorList>
    </citation>
    <scope>NUCLEOTIDE SEQUENCE [LARGE SCALE GENOMIC DNA]</scope>
    <source>
        <tissue evidence="6">Leaves</tissue>
    </source>
</reference>
<dbReference type="Pfam" id="PF01535">
    <property type="entry name" value="PPR"/>
    <property type="match status" value="4"/>
</dbReference>
<dbReference type="OrthoDB" id="185373at2759"/>
<keyword evidence="2" id="KW-0677">Repeat</keyword>
<reference evidence="5 7" key="1">
    <citation type="journal article" date="2017" name="Nature">
        <title>The sunflower genome provides insights into oil metabolism, flowering and Asterid evolution.</title>
        <authorList>
            <person name="Badouin H."/>
            <person name="Gouzy J."/>
            <person name="Grassa C.J."/>
            <person name="Murat F."/>
            <person name="Staton S.E."/>
            <person name="Cottret L."/>
            <person name="Lelandais-Briere C."/>
            <person name="Owens G.L."/>
            <person name="Carrere S."/>
            <person name="Mayjonade B."/>
            <person name="Legrand L."/>
            <person name="Gill N."/>
            <person name="Kane N.C."/>
            <person name="Bowers J.E."/>
            <person name="Hubner S."/>
            <person name="Bellec A."/>
            <person name="Berard A."/>
            <person name="Berges H."/>
            <person name="Blanchet N."/>
            <person name="Boniface M.C."/>
            <person name="Brunel D."/>
            <person name="Catrice O."/>
            <person name="Chaidir N."/>
            <person name="Claudel C."/>
            <person name="Donnadieu C."/>
            <person name="Faraut T."/>
            <person name="Fievet G."/>
            <person name="Helmstetter N."/>
            <person name="King M."/>
            <person name="Knapp S.J."/>
            <person name="Lai Z."/>
            <person name="Le Paslier M.C."/>
            <person name="Lippi Y."/>
            <person name="Lorenzon L."/>
            <person name="Mandel J.R."/>
            <person name="Marage G."/>
            <person name="Marchand G."/>
            <person name="Marquand E."/>
            <person name="Bret-Mestries E."/>
            <person name="Morien E."/>
            <person name="Nambeesan S."/>
            <person name="Nguyen T."/>
            <person name="Pegot-Espagnet P."/>
            <person name="Pouilly N."/>
            <person name="Raftis F."/>
            <person name="Sallet E."/>
            <person name="Schiex T."/>
            <person name="Thomas J."/>
            <person name="Vandecasteele C."/>
            <person name="Vares D."/>
            <person name="Vear F."/>
            <person name="Vautrin S."/>
            <person name="Crespi M."/>
            <person name="Mangin B."/>
            <person name="Burke J.M."/>
            <person name="Salse J."/>
            <person name="Munos S."/>
            <person name="Vincourt P."/>
            <person name="Rieseberg L.H."/>
            <person name="Langlade N.B."/>
        </authorList>
    </citation>
    <scope>NUCLEOTIDE SEQUENCE [LARGE SCALE GENOMIC DNA]</scope>
    <source>
        <strain evidence="7">cv. SF193</strain>
        <tissue evidence="5">Leaves</tissue>
    </source>
</reference>
<reference evidence="5" key="3">
    <citation type="submission" date="2020-06" db="EMBL/GenBank/DDBJ databases">
        <title>Helianthus annuus Genome sequencing and assembly Release 2.</title>
        <authorList>
            <person name="Gouzy J."/>
            <person name="Langlade N."/>
            <person name="Munos S."/>
        </authorList>
    </citation>
    <scope>NUCLEOTIDE SEQUENCE</scope>
    <source>
        <tissue evidence="5">Leaves</tissue>
    </source>
</reference>
<dbReference type="GO" id="GO:0009451">
    <property type="term" value="P:RNA modification"/>
    <property type="evidence" value="ECO:0000318"/>
    <property type="project" value="GO_Central"/>
</dbReference>
<dbReference type="PANTHER" id="PTHR47926:SF344">
    <property type="entry name" value="OS07G0636900 PROTEIN"/>
    <property type="match status" value="1"/>
</dbReference>
<feature type="repeat" description="PPR" evidence="3">
    <location>
        <begin position="376"/>
        <end position="410"/>
    </location>
</feature>
<feature type="domain" description="DYW" evidence="4">
    <location>
        <begin position="591"/>
        <end position="683"/>
    </location>
</feature>
<evidence type="ECO:0000313" key="7">
    <source>
        <dbReference type="Proteomes" id="UP000215914"/>
    </source>
</evidence>